<dbReference type="HOGENOM" id="CLU_047281_0_0_1"/>
<reference evidence="1 2" key="1">
    <citation type="submission" date="2014-04" db="EMBL/GenBank/DDBJ databases">
        <authorList>
            <consortium name="DOE Joint Genome Institute"/>
            <person name="Kuo A."/>
            <person name="Girlanda M."/>
            <person name="Perotto S."/>
            <person name="Kohler A."/>
            <person name="Nagy L.G."/>
            <person name="Floudas D."/>
            <person name="Copeland A."/>
            <person name="Barry K.W."/>
            <person name="Cichocki N."/>
            <person name="Veneault-Fourrey C."/>
            <person name="LaButti K."/>
            <person name="Lindquist E.A."/>
            <person name="Lipzen A."/>
            <person name="Lundell T."/>
            <person name="Morin E."/>
            <person name="Murat C."/>
            <person name="Sun H."/>
            <person name="Tunlid A."/>
            <person name="Henrissat B."/>
            <person name="Grigoriev I.V."/>
            <person name="Hibbett D.S."/>
            <person name="Martin F."/>
            <person name="Nordberg H.P."/>
            <person name="Cantor M.N."/>
            <person name="Hua S.X."/>
        </authorList>
    </citation>
    <scope>NUCLEOTIDE SEQUENCE [LARGE SCALE GENOMIC DNA]</scope>
    <source>
        <strain evidence="1 2">MUT 4182</strain>
    </source>
</reference>
<proteinExistence type="predicted"/>
<protein>
    <submittedName>
        <fullName evidence="1">Uncharacterized protein</fullName>
    </submittedName>
</protein>
<reference evidence="2" key="2">
    <citation type="submission" date="2015-01" db="EMBL/GenBank/DDBJ databases">
        <title>Evolutionary Origins and Diversification of the Mycorrhizal Mutualists.</title>
        <authorList>
            <consortium name="DOE Joint Genome Institute"/>
            <consortium name="Mycorrhizal Genomics Consortium"/>
            <person name="Kohler A."/>
            <person name="Kuo A."/>
            <person name="Nagy L.G."/>
            <person name="Floudas D."/>
            <person name="Copeland A."/>
            <person name="Barry K.W."/>
            <person name="Cichocki N."/>
            <person name="Veneault-Fourrey C."/>
            <person name="LaButti K."/>
            <person name="Lindquist E.A."/>
            <person name="Lipzen A."/>
            <person name="Lundell T."/>
            <person name="Morin E."/>
            <person name="Murat C."/>
            <person name="Riley R."/>
            <person name="Ohm R."/>
            <person name="Sun H."/>
            <person name="Tunlid A."/>
            <person name="Henrissat B."/>
            <person name="Grigoriev I.V."/>
            <person name="Hibbett D.S."/>
            <person name="Martin F."/>
        </authorList>
    </citation>
    <scope>NUCLEOTIDE SEQUENCE [LARGE SCALE GENOMIC DNA]</scope>
    <source>
        <strain evidence="2">MUT 4182</strain>
    </source>
</reference>
<dbReference type="CDD" id="cd00303">
    <property type="entry name" value="retropepsin_like"/>
    <property type="match status" value="1"/>
</dbReference>
<dbReference type="AlphaFoldDB" id="A0A0C3Q107"/>
<dbReference type="Proteomes" id="UP000054248">
    <property type="component" value="Unassembled WGS sequence"/>
</dbReference>
<gene>
    <name evidence="1" type="ORF">M407DRAFT_80006</name>
</gene>
<feature type="non-terminal residue" evidence="1">
    <location>
        <position position="1"/>
    </location>
</feature>
<evidence type="ECO:0000313" key="1">
    <source>
        <dbReference type="EMBL" id="KIO21760.1"/>
    </source>
</evidence>
<dbReference type="EMBL" id="KN823129">
    <property type="protein sequence ID" value="KIO21760.1"/>
    <property type="molecule type" value="Genomic_DNA"/>
</dbReference>
<dbReference type="InterPro" id="IPR021109">
    <property type="entry name" value="Peptidase_aspartic_dom_sf"/>
</dbReference>
<dbReference type="SUPFAM" id="SSF50630">
    <property type="entry name" value="Acid proteases"/>
    <property type="match status" value="1"/>
</dbReference>
<organism evidence="1 2">
    <name type="scientific">Tulasnella calospora MUT 4182</name>
    <dbReference type="NCBI Taxonomy" id="1051891"/>
    <lineage>
        <taxon>Eukaryota</taxon>
        <taxon>Fungi</taxon>
        <taxon>Dikarya</taxon>
        <taxon>Basidiomycota</taxon>
        <taxon>Agaricomycotina</taxon>
        <taxon>Agaricomycetes</taxon>
        <taxon>Cantharellales</taxon>
        <taxon>Tulasnellaceae</taxon>
        <taxon>Tulasnella</taxon>
    </lineage>
</organism>
<sequence length="254" mass="28328">KDFERLVPHPIVIKVFVDGRAVHALIDSGSLADFISTKLVNQLKLPVSTLDKPLPVQLATAGSRTVVHHSVEAEFAYQGIKELRRFDVINTDEYGIILGTPFLYQYKVAMGFNPAQLSLGTTRAAPIEGMQVAVIPSRAADVLDRQLDILQQQLQEGARDLCKDISESPLPPLRAVNHSIPLINEGKIYSYRPSRCADATKPLWREKKDQYITNGRWRLATGSSASPLLILWKPKPGPDGKMRIRTVVDKREQN</sequence>
<dbReference type="Gene3D" id="2.40.70.10">
    <property type="entry name" value="Acid Proteases"/>
    <property type="match status" value="1"/>
</dbReference>
<dbReference type="Pfam" id="PF08284">
    <property type="entry name" value="RVP_2"/>
    <property type="match status" value="1"/>
</dbReference>
<evidence type="ECO:0000313" key="2">
    <source>
        <dbReference type="Proteomes" id="UP000054248"/>
    </source>
</evidence>
<dbReference type="OrthoDB" id="1750432at2759"/>
<name>A0A0C3Q107_9AGAM</name>
<keyword evidence="2" id="KW-1185">Reference proteome</keyword>
<dbReference type="STRING" id="1051891.A0A0C3Q107"/>
<accession>A0A0C3Q107</accession>